<feature type="compositionally biased region" description="Basic and acidic residues" evidence="3">
    <location>
        <begin position="46"/>
        <end position="59"/>
    </location>
</feature>
<reference evidence="5" key="1">
    <citation type="submission" date="2018-03" db="EMBL/GenBank/DDBJ databases">
        <authorList>
            <person name="Guldener U."/>
        </authorList>
    </citation>
    <scope>NUCLEOTIDE SEQUENCE</scope>
</reference>
<sequence length="539" mass="58962">MASADAKVSKKRRQDGDPEAAKRKQKKQKKATQSAEFLASSPEPDVEGKDGNEHPKTDPDMTPARSTKPKSEKKKKEPKAEEASPAKVNAASALASSEGLPVRAKKEKKSKKDSSEPILAPLSAAPALKVKKSKKVKEAEEQEQANQSGSERSTPAPSVPDHLLTKAVDTEAKRKKRKDKAREIPATPSPTQPLAREKSPEAEHSDGSAADSPSAKLASKSTTSKPSRTSARSIAPPPVVMQQVARWVPLWPRGWNQPITAAIEQHFTPKLNRYDGEVGGVLLGFKNVCLNDRPTRKGAATEDREAVKLLSVNEFGVGFCWLIADLELFLPKRGSSMEGELTFQNQGHIGVVCWDRFNASIEATRLPATWSWVAVSEEDFGMGGDYMDVDGEQAGGEDGSATPLGYWADGDGNKVEGKLQFRIKNYDIGLSGDHSFLCIEGTMLDEKEENRLREKELKYAGGPSVGRSKRAQRRLPEFSMTDLGVEEEADKSKMWGKRERREDRAKPTDIMVDEGWTVDDRGRAIAPVAEAVDIVGEDL</sequence>
<feature type="domain" description="RPA43 OB" evidence="4">
    <location>
        <begin position="331"/>
        <end position="444"/>
    </location>
</feature>
<feature type="region of interest" description="Disordered" evidence="3">
    <location>
        <begin position="1"/>
        <end position="236"/>
    </location>
</feature>
<keyword evidence="6" id="KW-1185">Reference proteome</keyword>
<feature type="compositionally biased region" description="Low complexity" evidence="3">
    <location>
        <begin position="116"/>
        <end position="128"/>
    </location>
</feature>
<accession>A0AAE8N754</accession>
<evidence type="ECO:0000259" key="4">
    <source>
        <dbReference type="Pfam" id="PF17875"/>
    </source>
</evidence>
<evidence type="ECO:0000256" key="3">
    <source>
        <dbReference type="SAM" id="MobiDB-lite"/>
    </source>
</evidence>
<evidence type="ECO:0000313" key="5">
    <source>
        <dbReference type="EMBL" id="SPO06679.1"/>
    </source>
</evidence>
<dbReference type="AlphaFoldDB" id="A0AAE8N754"/>
<dbReference type="InterPro" id="IPR041178">
    <property type="entry name" value="RPA43_OB"/>
</dbReference>
<feature type="compositionally biased region" description="Basic and acidic residues" evidence="3">
    <location>
        <begin position="195"/>
        <end position="206"/>
    </location>
</feature>
<dbReference type="Pfam" id="PF17875">
    <property type="entry name" value="RPA43_OB"/>
    <property type="match status" value="1"/>
</dbReference>
<keyword evidence="1" id="KW-0240">DNA-directed RNA polymerase</keyword>
<comment type="caution">
    <text evidence="5">The sequence shown here is derived from an EMBL/GenBank/DDBJ whole genome shotgun (WGS) entry which is preliminary data.</text>
</comment>
<feature type="compositionally biased region" description="Basic and acidic residues" evidence="3">
    <location>
        <begin position="74"/>
        <end position="84"/>
    </location>
</feature>
<dbReference type="InterPro" id="IPR036898">
    <property type="entry name" value="RNA_pol_Rpb7-like_N_sf"/>
</dbReference>
<proteinExistence type="predicted"/>
<dbReference type="GO" id="GO:0000428">
    <property type="term" value="C:DNA-directed RNA polymerase complex"/>
    <property type="evidence" value="ECO:0007669"/>
    <property type="project" value="UniProtKB-KW"/>
</dbReference>
<feature type="compositionally biased region" description="Low complexity" evidence="3">
    <location>
        <begin position="212"/>
        <end position="233"/>
    </location>
</feature>
<organism evidence="5 6">
    <name type="scientific">Cephalotrichum gorgonifer</name>
    <dbReference type="NCBI Taxonomy" id="2041049"/>
    <lineage>
        <taxon>Eukaryota</taxon>
        <taxon>Fungi</taxon>
        <taxon>Dikarya</taxon>
        <taxon>Ascomycota</taxon>
        <taxon>Pezizomycotina</taxon>
        <taxon>Sordariomycetes</taxon>
        <taxon>Hypocreomycetidae</taxon>
        <taxon>Microascales</taxon>
        <taxon>Microascaceae</taxon>
        <taxon>Cephalotrichum</taxon>
    </lineage>
</organism>
<evidence type="ECO:0000256" key="2">
    <source>
        <dbReference type="ARBA" id="ARBA00023163"/>
    </source>
</evidence>
<evidence type="ECO:0000313" key="6">
    <source>
        <dbReference type="Proteomes" id="UP001187682"/>
    </source>
</evidence>
<dbReference type="Proteomes" id="UP001187682">
    <property type="component" value="Unassembled WGS sequence"/>
</dbReference>
<gene>
    <name evidence="5" type="ORF">DNG_09371</name>
</gene>
<dbReference type="Gene3D" id="3.30.1490.120">
    <property type="entry name" value="RNA polymerase Rpb7-like, N-terminal domain"/>
    <property type="match status" value="1"/>
</dbReference>
<dbReference type="EMBL" id="ONZQ02000016">
    <property type="protein sequence ID" value="SPO06679.1"/>
    <property type="molecule type" value="Genomic_DNA"/>
</dbReference>
<feature type="region of interest" description="Disordered" evidence="3">
    <location>
        <begin position="487"/>
        <end position="506"/>
    </location>
</feature>
<feature type="compositionally biased region" description="Basic and acidic residues" evidence="3">
    <location>
        <begin position="490"/>
        <end position="506"/>
    </location>
</feature>
<evidence type="ECO:0000256" key="1">
    <source>
        <dbReference type="ARBA" id="ARBA00022478"/>
    </source>
</evidence>
<dbReference type="Gene3D" id="2.40.50.1060">
    <property type="match status" value="1"/>
</dbReference>
<protein>
    <recommendedName>
        <fullName evidence="4">RPA43 OB domain-containing protein</fullName>
    </recommendedName>
</protein>
<name>A0AAE8N754_9PEZI</name>
<keyword evidence="2" id="KW-0804">Transcription</keyword>